<keyword evidence="3" id="KW-1185">Reference proteome</keyword>
<accession>A0AAV0REF0</accession>
<gene>
    <name evidence="2" type="ORF">LITE_LOCUS47612</name>
</gene>
<protein>
    <submittedName>
        <fullName evidence="2">Uncharacterized protein</fullName>
    </submittedName>
</protein>
<organism evidence="2 3">
    <name type="scientific">Linum tenue</name>
    <dbReference type="NCBI Taxonomy" id="586396"/>
    <lineage>
        <taxon>Eukaryota</taxon>
        <taxon>Viridiplantae</taxon>
        <taxon>Streptophyta</taxon>
        <taxon>Embryophyta</taxon>
        <taxon>Tracheophyta</taxon>
        <taxon>Spermatophyta</taxon>
        <taxon>Magnoliopsida</taxon>
        <taxon>eudicotyledons</taxon>
        <taxon>Gunneridae</taxon>
        <taxon>Pentapetalae</taxon>
        <taxon>rosids</taxon>
        <taxon>fabids</taxon>
        <taxon>Malpighiales</taxon>
        <taxon>Linaceae</taxon>
        <taxon>Linum</taxon>
    </lineage>
</organism>
<evidence type="ECO:0000256" key="1">
    <source>
        <dbReference type="SAM" id="MobiDB-lite"/>
    </source>
</evidence>
<reference evidence="2" key="1">
    <citation type="submission" date="2022-08" db="EMBL/GenBank/DDBJ databases">
        <authorList>
            <person name="Gutierrez-Valencia J."/>
        </authorList>
    </citation>
    <scope>NUCLEOTIDE SEQUENCE</scope>
</reference>
<feature type="compositionally biased region" description="Basic and acidic residues" evidence="1">
    <location>
        <begin position="1"/>
        <end position="10"/>
    </location>
</feature>
<evidence type="ECO:0000313" key="2">
    <source>
        <dbReference type="EMBL" id="CAI0555471.1"/>
    </source>
</evidence>
<name>A0AAV0REF0_9ROSI</name>
<proteinExistence type="predicted"/>
<dbReference type="AlphaFoldDB" id="A0AAV0REF0"/>
<dbReference type="Proteomes" id="UP001154282">
    <property type="component" value="Unassembled WGS sequence"/>
</dbReference>
<evidence type="ECO:0000313" key="3">
    <source>
        <dbReference type="Proteomes" id="UP001154282"/>
    </source>
</evidence>
<feature type="region of interest" description="Disordered" evidence="1">
    <location>
        <begin position="1"/>
        <end position="30"/>
    </location>
</feature>
<sequence>MPQLPEERWPRAGPMLQRGEVPRRLCQVRP</sequence>
<comment type="caution">
    <text evidence="2">The sequence shown here is derived from an EMBL/GenBank/DDBJ whole genome shotgun (WGS) entry which is preliminary data.</text>
</comment>
<dbReference type="EMBL" id="CAMGYJ010000010">
    <property type="protein sequence ID" value="CAI0555471.1"/>
    <property type="molecule type" value="Genomic_DNA"/>
</dbReference>